<dbReference type="SMART" id="SM00327">
    <property type="entry name" value="VWA"/>
    <property type="match status" value="1"/>
</dbReference>
<feature type="signal peptide" evidence="2">
    <location>
        <begin position="1"/>
        <end position="25"/>
    </location>
</feature>
<dbReference type="InterPro" id="IPR021908">
    <property type="entry name" value="YfbK_C"/>
</dbReference>
<keyword evidence="5" id="KW-1185">Reference proteome</keyword>
<dbReference type="RefSeq" id="WP_081814686.1">
    <property type="nucleotide sequence ID" value="NZ_ARYJ01000008.1"/>
</dbReference>
<dbReference type="PROSITE" id="PS50234">
    <property type="entry name" value="VWFA"/>
    <property type="match status" value="1"/>
</dbReference>
<evidence type="ECO:0000256" key="2">
    <source>
        <dbReference type="SAM" id="SignalP"/>
    </source>
</evidence>
<sequence length="567" mass="60645">MRNKTLGLVMASVAAAALLTGCANETGGSTTEIAQTPPPPAPPPPPPATVQAEQRVAMSGAMKAGDYAAAMPPPPAIMAAPEPEFRDKYEDVDPNPVKLVSEEPVSTFSIDVDTASYANVRRFLKSGVLPPKDAVRIEEMINYFDYTYPQPEAGADPFATYVTLAPSPFAEGRQLMQIGIQGRDIDRDARPPVNLTLLVDVSGSMHSEDKLPLAKQALKLMLDQMDPQDTISIAVYAGAAGEVLEPTPVSEKRKIYAALENLRAGGSTAGGEGLRLAYSLAEQGLKKDAVNRVMLLTDGDFNVGITDSEQLEDFISRKRESGIYLSVLGFGRGNYNDALMQKIAQTGNGTAAYVDTLSEARKVLADDLGGNLFPIADDVKIQVEFNPARVAEYRLIGYETRMLDRADFNNDKVDAGDIGAGASVTAIYDITPVGSDAAQIDPLRYGDAANASDRKSGEYAFVKLRYKPPGEPDSILLTHAVTDADKADSLDAAPQWVRFATAVAGFGEMLRGGEDLGAGFGWEEIRNLAAGAKGEDEFGYRAEFIELSRLAETAEAQAALNRPAPEQ</sequence>
<dbReference type="InterPro" id="IPR036465">
    <property type="entry name" value="vWFA_dom_sf"/>
</dbReference>
<feature type="domain" description="VWFA" evidence="3">
    <location>
        <begin position="194"/>
        <end position="372"/>
    </location>
</feature>
<dbReference type="EMBL" id="ARYJ01000008">
    <property type="protein sequence ID" value="KCZ87372.1"/>
    <property type="molecule type" value="Genomic_DNA"/>
</dbReference>
<accession>A0A059F9U6</accession>
<organism evidence="4 5">
    <name type="scientific">Hyphomonas jannaschiana VP2</name>
    <dbReference type="NCBI Taxonomy" id="1280952"/>
    <lineage>
        <taxon>Bacteria</taxon>
        <taxon>Pseudomonadati</taxon>
        <taxon>Pseudomonadota</taxon>
        <taxon>Alphaproteobacteria</taxon>
        <taxon>Hyphomonadales</taxon>
        <taxon>Hyphomonadaceae</taxon>
        <taxon>Hyphomonas</taxon>
    </lineage>
</organism>
<protein>
    <submittedName>
        <fullName evidence="4">von Willebrand factor A</fullName>
    </submittedName>
</protein>
<dbReference type="Pfam" id="PF00092">
    <property type="entry name" value="VWA"/>
    <property type="match status" value="1"/>
</dbReference>
<dbReference type="PATRIC" id="fig|1280952.3.peg.2514"/>
<comment type="caution">
    <text evidence="4">The sequence shown here is derived from an EMBL/GenBank/DDBJ whole genome shotgun (WGS) entry which is preliminary data.</text>
</comment>
<dbReference type="Pfam" id="PF12034">
    <property type="entry name" value="YfbK_C"/>
    <property type="match status" value="1"/>
</dbReference>
<name>A0A059F9U6_9PROT</name>
<gene>
    <name evidence="4" type="ORF">HJA_12570</name>
</gene>
<dbReference type="eggNOG" id="COG2304">
    <property type="taxonomic scope" value="Bacteria"/>
</dbReference>
<keyword evidence="2" id="KW-0732">Signal</keyword>
<dbReference type="Gene3D" id="3.40.50.410">
    <property type="entry name" value="von Willebrand factor, type A domain"/>
    <property type="match status" value="1"/>
</dbReference>
<evidence type="ECO:0000259" key="3">
    <source>
        <dbReference type="PROSITE" id="PS50234"/>
    </source>
</evidence>
<dbReference type="CDD" id="cd01465">
    <property type="entry name" value="vWA_subgroup"/>
    <property type="match status" value="1"/>
</dbReference>
<dbReference type="PANTHER" id="PTHR10579:SF43">
    <property type="entry name" value="ZINC FINGER (C3HC4-TYPE RING FINGER) FAMILY PROTEIN"/>
    <property type="match status" value="1"/>
</dbReference>
<feature type="region of interest" description="Disordered" evidence="1">
    <location>
        <begin position="27"/>
        <end position="51"/>
    </location>
</feature>
<evidence type="ECO:0000313" key="5">
    <source>
        <dbReference type="Proteomes" id="UP000024816"/>
    </source>
</evidence>
<dbReference type="PROSITE" id="PS51257">
    <property type="entry name" value="PROKAR_LIPOPROTEIN"/>
    <property type="match status" value="1"/>
</dbReference>
<feature type="compositionally biased region" description="Pro residues" evidence="1">
    <location>
        <begin position="36"/>
        <end position="48"/>
    </location>
</feature>
<dbReference type="SUPFAM" id="SSF53300">
    <property type="entry name" value="vWA-like"/>
    <property type="match status" value="1"/>
</dbReference>
<dbReference type="InterPro" id="IPR002035">
    <property type="entry name" value="VWF_A"/>
</dbReference>
<dbReference type="Pfam" id="PF12450">
    <property type="entry name" value="vWF_A"/>
    <property type="match status" value="1"/>
</dbReference>
<evidence type="ECO:0000256" key="1">
    <source>
        <dbReference type="SAM" id="MobiDB-lite"/>
    </source>
</evidence>
<evidence type="ECO:0000313" key="4">
    <source>
        <dbReference type="EMBL" id="KCZ87372.1"/>
    </source>
</evidence>
<dbReference type="InterPro" id="IPR022156">
    <property type="entry name" value="Uncharacterised_YfbK_N"/>
</dbReference>
<dbReference type="InterPro" id="IPR051266">
    <property type="entry name" value="CLCR"/>
</dbReference>
<dbReference type="STRING" id="1280952.HJA_12570"/>
<dbReference type="Proteomes" id="UP000024816">
    <property type="component" value="Unassembled WGS sequence"/>
</dbReference>
<dbReference type="OrthoDB" id="9805121at2"/>
<feature type="chain" id="PRO_5001572688" evidence="2">
    <location>
        <begin position="26"/>
        <end position="567"/>
    </location>
</feature>
<dbReference type="PANTHER" id="PTHR10579">
    <property type="entry name" value="CALCIUM-ACTIVATED CHLORIDE CHANNEL REGULATOR"/>
    <property type="match status" value="1"/>
</dbReference>
<proteinExistence type="predicted"/>
<reference evidence="4 5" key="1">
    <citation type="journal article" date="2014" name="Antonie Van Leeuwenhoek">
        <title>Hyphomonas beringensis sp. nov. and Hyphomonas chukchiensis sp. nov., isolated from surface seawater of the Bering Sea and Chukchi Sea.</title>
        <authorList>
            <person name="Li C."/>
            <person name="Lai Q."/>
            <person name="Li G."/>
            <person name="Dong C."/>
            <person name="Wang J."/>
            <person name="Liao Y."/>
            <person name="Shao Z."/>
        </authorList>
    </citation>
    <scope>NUCLEOTIDE SEQUENCE [LARGE SCALE GENOMIC DNA]</scope>
    <source>
        <strain evidence="4 5">VP2</strain>
    </source>
</reference>
<dbReference type="AlphaFoldDB" id="A0A059F9U6"/>